<dbReference type="SUPFAM" id="SSF55174">
    <property type="entry name" value="Alpha-L RNA-binding motif"/>
    <property type="match status" value="1"/>
</dbReference>
<dbReference type="InterPro" id="IPR014330">
    <property type="entry name" value="RNA-bd_S4-rel_YaaA"/>
</dbReference>
<evidence type="ECO:0000256" key="1">
    <source>
        <dbReference type="PROSITE-ProRule" id="PRU00182"/>
    </source>
</evidence>
<dbReference type="Gene3D" id="3.10.290.10">
    <property type="entry name" value="RNA-binding S4 domain"/>
    <property type="match status" value="1"/>
</dbReference>
<keyword evidence="1" id="KW-0694">RNA-binding</keyword>
<evidence type="ECO:0000313" key="2">
    <source>
        <dbReference type="EMBL" id="KRN32974.1"/>
    </source>
</evidence>
<dbReference type="GO" id="GO:0003723">
    <property type="term" value="F:RNA binding"/>
    <property type="evidence" value="ECO:0007669"/>
    <property type="project" value="UniProtKB-KW"/>
</dbReference>
<evidence type="ECO:0000313" key="3">
    <source>
        <dbReference type="Proteomes" id="UP000051645"/>
    </source>
</evidence>
<dbReference type="PATRIC" id="fig|81857.4.peg.1041"/>
<dbReference type="EMBL" id="JQAZ01000002">
    <property type="protein sequence ID" value="KRN32974.1"/>
    <property type="molecule type" value="Genomic_DNA"/>
</dbReference>
<organism evidence="2 3">
    <name type="scientific">Lactobacillus selangorensis</name>
    <dbReference type="NCBI Taxonomy" id="81857"/>
    <lineage>
        <taxon>Bacteria</taxon>
        <taxon>Bacillati</taxon>
        <taxon>Bacillota</taxon>
        <taxon>Bacilli</taxon>
        <taxon>Lactobacillales</taxon>
        <taxon>Lactobacillaceae</taxon>
        <taxon>Lactobacillus</taxon>
    </lineage>
</organism>
<dbReference type="NCBIfam" id="TIGR02988">
    <property type="entry name" value="YaaA_near_RecF"/>
    <property type="match status" value="1"/>
</dbReference>
<dbReference type="Proteomes" id="UP000051645">
    <property type="component" value="Unassembled WGS sequence"/>
</dbReference>
<protein>
    <submittedName>
        <fullName evidence="2">Uncharacterized protein</fullName>
    </submittedName>
</protein>
<dbReference type="PROSITE" id="PS50889">
    <property type="entry name" value="S4"/>
    <property type="match status" value="1"/>
</dbReference>
<dbReference type="STRING" id="81857.IV38_GL000817"/>
<gene>
    <name evidence="2" type="ORF">IV40_GL001036</name>
</gene>
<dbReference type="InterPro" id="IPR036986">
    <property type="entry name" value="S4_RNA-bd_sf"/>
</dbReference>
<dbReference type="AlphaFoldDB" id="A0A0R2FYK3"/>
<sequence>MIEGDQMEKQIVKLTSDHITLGQMLKDVGVIGTGGQAKWYLQENTVLVNGTAETRRGRKLVAGDAVTVPDMQITVQD</sequence>
<name>A0A0R2FYK3_9LACO</name>
<keyword evidence="3" id="KW-1185">Reference proteome</keyword>
<reference evidence="2 3" key="1">
    <citation type="journal article" date="2015" name="Genome Announc.">
        <title>Expanding the biotechnology potential of lactobacilli through comparative genomics of 213 strains and associated genera.</title>
        <authorList>
            <person name="Sun Z."/>
            <person name="Harris H.M."/>
            <person name="McCann A."/>
            <person name="Guo C."/>
            <person name="Argimon S."/>
            <person name="Zhang W."/>
            <person name="Yang X."/>
            <person name="Jeffery I.B."/>
            <person name="Cooney J.C."/>
            <person name="Kagawa T.F."/>
            <person name="Liu W."/>
            <person name="Song Y."/>
            <person name="Salvetti E."/>
            <person name="Wrobel A."/>
            <person name="Rasinkangas P."/>
            <person name="Parkhill J."/>
            <person name="Rea M.C."/>
            <person name="O'Sullivan O."/>
            <person name="Ritari J."/>
            <person name="Douillard F.P."/>
            <person name="Paul Ross R."/>
            <person name="Yang R."/>
            <person name="Briner A.E."/>
            <person name="Felis G.E."/>
            <person name="de Vos W.M."/>
            <person name="Barrangou R."/>
            <person name="Klaenhammer T.R."/>
            <person name="Caufield P.W."/>
            <person name="Cui Y."/>
            <person name="Zhang H."/>
            <person name="O'Toole P.W."/>
        </authorList>
    </citation>
    <scope>NUCLEOTIDE SEQUENCE [LARGE SCALE GENOMIC DNA]</scope>
    <source>
        <strain evidence="2 3">DSM 13344</strain>
    </source>
</reference>
<proteinExistence type="predicted"/>
<dbReference type="Pfam" id="PF13275">
    <property type="entry name" value="S4_2"/>
    <property type="match status" value="1"/>
</dbReference>
<comment type="caution">
    <text evidence="2">The sequence shown here is derived from an EMBL/GenBank/DDBJ whole genome shotgun (WGS) entry which is preliminary data.</text>
</comment>
<accession>A0A0R2FYK3</accession>